<evidence type="ECO:0000256" key="6">
    <source>
        <dbReference type="RuleBase" id="RU363076"/>
    </source>
</evidence>
<keyword evidence="4" id="KW-1133">Transmembrane helix</keyword>
<dbReference type="RefSeq" id="WP_171202519.1">
    <property type="nucleotide sequence ID" value="NZ_JABEMA010000060.1"/>
</dbReference>
<keyword evidence="6" id="KW-1003">Cell membrane</keyword>
<evidence type="ECO:0000256" key="1">
    <source>
        <dbReference type="ARBA" id="ARBA00004370"/>
    </source>
</evidence>
<dbReference type="GO" id="GO:0005886">
    <property type="term" value="C:plasma membrane"/>
    <property type="evidence" value="ECO:0007669"/>
    <property type="project" value="UniProtKB-SubCell"/>
</dbReference>
<keyword evidence="5" id="KW-0472">Membrane</keyword>
<organism evidence="7 8">
    <name type="scientific">Pseudokineococcus marinus</name>
    <dbReference type="NCBI Taxonomy" id="351215"/>
    <lineage>
        <taxon>Bacteria</taxon>
        <taxon>Bacillati</taxon>
        <taxon>Actinomycetota</taxon>
        <taxon>Actinomycetes</taxon>
        <taxon>Kineosporiales</taxon>
        <taxon>Kineosporiaceae</taxon>
        <taxon>Pseudokineococcus</taxon>
    </lineage>
</organism>
<evidence type="ECO:0000256" key="4">
    <source>
        <dbReference type="ARBA" id="ARBA00022989"/>
    </source>
</evidence>
<keyword evidence="8" id="KW-1185">Reference proteome</keyword>
<dbReference type="InterPro" id="IPR045214">
    <property type="entry name" value="Surf1/Surf4"/>
</dbReference>
<keyword evidence="3" id="KW-0812">Transmembrane</keyword>
<dbReference type="Proteomes" id="UP000555552">
    <property type="component" value="Unassembled WGS sequence"/>
</dbReference>
<dbReference type="PANTHER" id="PTHR23427">
    <property type="entry name" value="SURFEIT LOCUS PROTEIN"/>
    <property type="match status" value="1"/>
</dbReference>
<evidence type="ECO:0000256" key="3">
    <source>
        <dbReference type="ARBA" id="ARBA00022692"/>
    </source>
</evidence>
<proteinExistence type="inferred from homology"/>
<gene>
    <name evidence="7" type="ORF">HLB09_06135</name>
</gene>
<name>A0A849BJ82_9ACTN</name>
<sequence>MRFLLTPRWLAGLALAVAFALVCVSLGLWQWDRRTARHAANMLITENYGQPAADPASLLPPGGELLPTADEWRPVEATGRYLPEGTVLLRQRPLDGTNGFHVLVPLLLDGSTTTADGATGDGLGRALLVDRGFLPSGDDAGAVDVPPPPAGEVTTVVHLRPAEEPYGRAPAGQTRTIDPAGLAGRAPTSGALDAAGAQLVGGAYGVLAEEVPAASPAPQLLPAPPVDEGPHLSYAFQWWVFAAGGFVGYGVVARRHAADLRAEAAGPGAGT</sequence>
<evidence type="ECO:0000256" key="2">
    <source>
        <dbReference type="ARBA" id="ARBA00007165"/>
    </source>
</evidence>
<comment type="similarity">
    <text evidence="2 6">Belongs to the SURF1 family.</text>
</comment>
<dbReference type="EMBL" id="JABEMA010000060">
    <property type="protein sequence ID" value="NNH22681.1"/>
    <property type="molecule type" value="Genomic_DNA"/>
</dbReference>
<evidence type="ECO:0000313" key="7">
    <source>
        <dbReference type="EMBL" id="NNH22681.1"/>
    </source>
</evidence>
<accession>A0A849BJ82</accession>
<evidence type="ECO:0000256" key="5">
    <source>
        <dbReference type="ARBA" id="ARBA00023136"/>
    </source>
</evidence>
<protein>
    <recommendedName>
        <fullName evidence="6">SURF1-like protein</fullName>
    </recommendedName>
</protein>
<comment type="caution">
    <text evidence="7">The sequence shown here is derived from an EMBL/GenBank/DDBJ whole genome shotgun (WGS) entry which is preliminary data.</text>
</comment>
<reference evidence="7 8" key="1">
    <citation type="submission" date="2020-05" db="EMBL/GenBank/DDBJ databases">
        <title>MicrobeNet Type strains.</title>
        <authorList>
            <person name="Nicholson A.C."/>
        </authorList>
    </citation>
    <scope>NUCLEOTIDE SEQUENCE [LARGE SCALE GENOMIC DNA]</scope>
    <source>
        <strain evidence="7 8">JCM 14547</strain>
    </source>
</reference>
<evidence type="ECO:0000313" key="8">
    <source>
        <dbReference type="Proteomes" id="UP000555552"/>
    </source>
</evidence>
<dbReference type="PROSITE" id="PS50895">
    <property type="entry name" value="SURF1"/>
    <property type="match status" value="1"/>
</dbReference>
<dbReference type="InterPro" id="IPR002994">
    <property type="entry name" value="Surf1/Shy1"/>
</dbReference>
<feature type="non-terminal residue" evidence="7">
    <location>
        <position position="271"/>
    </location>
</feature>
<dbReference type="PANTHER" id="PTHR23427:SF2">
    <property type="entry name" value="SURFEIT LOCUS PROTEIN 1"/>
    <property type="match status" value="1"/>
</dbReference>
<dbReference type="Pfam" id="PF02104">
    <property type="entry name" value="SURF1"/>
    <property type="match status" value="1"/>
</dbReference>
<comment type="subcellular location">
    <subcellularLocation>
        <location evidence="6">Cell membrane</location>
        <topology evidence="6">Multi-pass membrane protein</topology>
    </subcellularLocation>
    <subcellularLocation>
        <location evidence="1">Membrane</location>
    </subcellularLocation>
</comment>
<dbReference type="CDD" id="cd06662">
    <property type="entry name" value="SURF1"/>
    <property type="match status" value="1"/>
</dbReference>
<dbReference type="AlphaFoldDB" id="A0A849BJ82"/>